<sequence>MTKLWIAGAAVTALLGASSPANAVRKATAKEHGAVTRATVSKPARSTICTRVTLSTVSTRWAKVVLTNRRGCPQGNGQIAAHKSEGRWRMVFQGSGDTGGPCSDIPARIPRSVARDLRMCEVFA</sequence>
<organism evidence="2">
    <name type="scientific">Paraconexibacter sp. AEG42_29</name>
    <dbReference type="NCBI Taxonomy" id="2997339"/>
    <lineage>
        <taxon>Bacteria</taxon>
        <taxon>Bacillati</taxon>
        <taxon>Actinomycetota</taxon>
        <taxon>Thermoleophilia</taxon>
        <taxon>Solirubrobacterales</taxon>
        <taxon>Paraconexibacteraceae</taxon>
        <taxon>Paraconexibacter</taxon>
    </lineage>
</organism>
<evidence type="ECO:0008006" key="3">
    <source>
        <dbReference type="Google" id="ProtNLM"/>
    </source>
</evidence>
<feature type="chain" id="PRO_5043739160" description="Secreted protein" evidence="1">
    <location>
        <begin position="24"/>
        <end position="124"/>
    </location>
</feature>
<accession>A0AAU7AXC3</accession>
<dbReference type="KEGG" id="parq:DSM112329_02962"/>
<dbReference type="AlphaFoldDB" id="A0AAU7AXC3"/>
<reference evidence="2" key="1">
    <citation type="submission" date="2022-12" db="EMBL/GenBank/DDBJ databases">
        <title>Paraconexibacter alkalitolerans sp. nov. and Baekduia alba sp. nov., isolated from soil and emended description of the genera Paraconexibacter (Chun et al., 2020) and Baekduia (An et al., 2020).</title>
        <authorList>
            <person name="Vieira S."/>
            <person name="Huber K.J."/>
            <person name="Geppert A."/>
            <person name="Wolf J."/>
            <person name="Neumann-Schaal M."/>
            <person name="Muesken M."/>
            <person name="Overmann J."/>
        </authorList>
    </citation>
    <scope>NUCLEOTIDE SEQUENCE</scope>
    <source>
        <strain evidence="2">AEG42_29</strain>
    </source>
</reference>
<protein>
    <recommendedName>
        <fullName evidence="3">Secreted protein</fullName>
    </recommendedName>
</protein>
<keyword evidence="1" id="KW-0732">Signal</keyword>
<gene>
    <name evidence="2" type="ORF">DSM112329_02962</name>
</gene>
<evidence type="ECO:0000256" key="1">
    <source>
        <dbReference type="SAM" id="SignalP"/>
    </source>
</evidence>
<feature type="signal peptide" evidence="1">
    <location>
        <begin position="1"/>
        <end position="23"/>
    </location>
</feature>
<proteinExistence type="predicted"/>
<name>A0AAU7AXC3_9ACTN</name>
<dbReference type="EMBL" id="CP114014">
    <property type="protein sequence ID" value="XAY06100.1"/>
    <property type="molecule type" value="Genomic_DNA"/>
</dbReference>
<evidence type="ECO:0000313" key="2">
    <source>
        <dbReference type="EMBL" id="XAY06100.1"/>
    </source>
</evidence>